<dbReference type="InterPro" id="IPR038087">
    <property type="entry name" value="RNAP_delta_N_dom_sf"/>
</dbReference>
<evidence type="ECO:0000259" key="2">
    <source>
        <dbReference type="PROSITE" id="PS51913"/>
    </source>
</evidence>
<dbReference type="PANTHER" id="PTHR30603">
    <property type="entry name" value="RNA POLYMERASE SIGMA FACTOR RPO"/>
    <property type="match status" value="1"/>
</dbReference>
<gene>
    <name evidence="3" type="ORF">A3I30_03560</name>
</gene>
<organism evidence="3 4">
    <name type="scientific">Candidatus Azambacteria bacterium RIFCSPLOWO2_02_FULL_44_14</name>
    <dbReference type="NCBI Taxonomy" id="1797306"/>
    <lineage>
        <taxon>Bacteria</taxon>
        <taxon>Candidatus Azamiibacteriota</taxon>
    </lineage>
</organism>
<comment type="caution">
    <text evidence="3">The sequence shown here is derived from an EMBL/GenBank/DDBJ whole genome shotgun (WGS) entry which is preliminary data.</text>
</comment>
<dbReference type="SUPFAM" id="SSF88659">
    <property type="entry name" value="Sigma3 and sigma4 domains of RNA polymerase sigma factors"/>
    <property type="match status" value="1"/>
</dbReference>
<dbReference type="InterPro" id="IPR013324">
    <property type="entry name" value="RNA_pol_sigma_r3/r4-like"/>
</dbReference>
<dbReference type="AlphaFoldDB" id="A0A1F5CBQ4"/>
<dbReference type="CDD" id="cd06171">
    <property type="entry name" value="Sigma70_r4"/>
    <property type="match status" value="1"/>
</dbReference>
<dbReference type="Pfam" id="PF04545">
    <property type="entry name" value="Sigma70_r4"/>
    <property type="match status" value="1"/>
</dbReference>
<dbReference type="GO" id="GO:0003700">
    <property type="term" value="F:DNA-binding transcription factor activity"/>
    <property type="evidence" value="ECO:0007669"/>
    <property type="project" value="InterPro"/>
</dbReference>
<accession>A0A1F5CBQ4</accession>
<sequence>MAEQNFKNLLKDIISTLNPRTREIIEKRFGLSSSRGQTLEAIGKQFGITRERVRQIESEGLKQLSRDTITAKLEPVFQLVGNHLKACGGIRREDVLLKELGSILLPEEKKSENAVNFVLALGKKRLVYFEGNDNLHPAWSHSAGVCKDVVELASAIKKYIASSNKLLSHDSMINALKLEAAKMANLNPEPASLASYLSLSRHISKNPFGEWGLTQSPEVSPRGVKDKAYLVLKREQNPLHFRQVCDLINKISFGTRKAHPQTVHNELIKDSRFVLVGRGTYALRDWGYEPGTVKDVMVNVLKKAGGALSKEEIIKQVLSRRMVKENTILLNLQNRKTFKRLDNEKFVLA</sequence>
<dbReference type="GO" id="GO:0006352">
    <property type="term" value="P:DNA-templated transcription initiation"/>
    <property type="evidence" value="ECO:0007669"/>
    <property type="project" value="InterPro"/>
</dbReference>
<proteinExistence type="predicted"/>
<dbReference type="InterPro" id="IPR007630">
    <property type="entry name" value="RNA_pol_sigma70_r4"/>
</dbReference>
<dbReference type="InterPro" id="IPR050239">
    <property type="entry name" value="Sigma-70_RNA_pol_init_factors"/>
</dbReference>
<evidence type="ECO:0000313" key="3">
    <source>
        <dbReference type="EMBL" id="OGD40341.1"/>
    </source>
</evidence>
<protein>
    <recommendedName>
        <fullName evidence="2">HTH HARE-type domain-containing protein</fullName>
    </recommendedName>
</protein>
<dbReference type="EMBL" id="MEYV01000010">
    <property type="protein sequence ID" value="OGD40341.1"/>
    <property type="molecule type" value="Genomic_DNA"/>
</dbReference>
<dbReference type="Pfam" id="PF05066">
    <property type="entry name" value="HARE-HTH"/>
    <property type="match status" value="1"/>
</dbReference>
<dbReference type="Gene3D" id="1.10.10.1250">
    <property type="entry name" value="RNA polymerase, subunit delta, N-terminal domain"/>
    <property type="match status" value="1"/>
</dbReference>
<evidence type="ECO:0000256" key="1">
    <source>
        <dbReference type="ARBA" id="ARBA00023163"/>
    </source>
</evidence>
<dbReference type="Proteomes" id="UP000177197">
    <property type="component" value="Unassembled WGS sequence"/>
</dbReference>
<dbReference type="InterPro" id="IPR036388">
    <property type="entry name" value="WH-like_DNA-bd_sf"/>
</dbReference>
<name>A0A1F5CBQ4_9BACT</name>
<feature type="domain" description="HTH HARE-type" evidence="2">
    <location>
        <begin position="222"/>
        <end position="286"/>
    </location>
</feature>
<dbReference type="PROSITE" id="PS51913">
    <property type="entry name" value="HTH_HARE"/>
    <property type="match status" value="1"/>
</dbReference>
<dbReference type="Gene3D" id="1.10.10.10">
    <property type="entry name" value="Winged helix-like DNA-binding domain superfamily/Winged helix DNA-binding domain"/>
    <property type="match status" value="1"/>
</dbReference>
<dbReference type="InterPro" id="IPR007759">
    <property type="entry name" value="Asxl_HARE-HTH"/>
</dbReference>
<reference evidence="3 4" key="1">
    <citation type="journal article" date="2016" name="Nat. Commun.">
        <title>Thousands of microbial genomes shed light on interconnected biogeochemical processes in an aquifer system.</title>
        <authorList>
            <person name="Anantharaman K."/>
            <person name="Brown C.T."/>
            <person name="Hug L.A."/>
            <person name="Sharon I."/>
            <person name="Castelle C.J."/>
            <person name="Probst A.J."/>
            <person name="Thomas B.C."/>
            <person name="Singh A."/>
            <person name="Wilkins M.J."/>
            <person name="Karaoz U."/>
            <person name="Brodie E.L."/>
            <person name="Williams K.H."/>
            <person name="Hubbard S.S."/>
            <person name="Banfield J.F."/>
        </authorList>
    </citation>
    <scope>NUCLEOTIDE SEQUENCE [LARGE SCALE GENOMIC DNA]</scope>
</reference>
<dbReference type="PANTHER" id="PTHR30603:SF47">
    <property type="entry name" value="RNA POLYMERASE SIGMA FACTOR SIGD, CHLOROPLASTIC"/>
    <property type="match status" value="1"/>
</dbReference>
<dbReference type="InterPro" id="IPR000943">
    <property type="entry name" value="RNA_pol_sigma70"/>
</dbReference>
<keyword evidence="1" id="KW-0804">Transcription</keyword>
<evidence type="ECO:0000313" key="4">
    <source>
        <dbReference type="Proteomes" id="UP000177197"/>
    </source>
</evidence>
<dbReference type="PRINTS" id="PR00046">
    <property type="entry name" value="SIGMA70FCT"/>
</dbReference>